<proteinExistence type="evidence at transcript level"/>
<feature type="compositionally biased region" description="Polar residues" evidence="7">
    <location>
        <begin position="308"/>
        <end position="318"/>
    </location>
</feature>
<evidence type="ECO:0000256" key="6">
    <source>
        <dbReference type="PROSITE-ProRule" id="PRU00089"/>
    </source>
</evidence>
<name>Q4H3I5_CIOIN</name>
<keyword evidence="3 6" id="KW-0238">DNA-binding</keyword>
<dbReference type="GO" id="GO:0003700">
    <property type="term" value="F:DNA-binding transcription factor activity"/>
    <property type="evidence" value="ECO:0007669"/>
    <property type="project" value="InterPro"/>
</dbReference>
<feature type="compositionally biased region" description="Basic and acidic residues" evidence="7">
    <location>
        <begin position="240"/>
        <end position="254"/>
    </location>
</feature>
<feature type="DNA-binding region" description="Fork-head" evidence="6">
    <location>
        <begin position="143"/>
        <end position="237"/>
    </location>
</feature>
<accession>A0A1W2VNL3</accession>
<evidence type="ECO:0000256" key="7">
    <source>
        <dbReference type="SAM" id="MobiDB-lite"/>
    </source>
</evidence>
<evidence type="ECO:0000256" key="5">
    <source>
        <dbReference type="ARBA" id="ARBA00023242"/>
    </source>
</evidence>
<keyword evidence="4" id="KW-0804">Transcription</keyword>
<protein>
    <submittedName>
        <fullName evidence="9">Transcription factor protein</fullName>
    </submittedName>
</protein>
<evidence type="ECO:0000259" key="8">
    <source>
        <dbReference type="PROSITE" id="PS50039"/>
    </source>
</evidence>
<dbReference type="OrthoDB" id="5402974at2759"/>
<keyword evidence="5 6" id="KW-0539">Nucleus</keyword>
<dbReference type="FunFam" id="1.10.10.10:FF:000016">
    <property type="entry name" value="Forkhead box protein I1"/>
    <property type="match status" value="1"/>
</dbReference>
<evidence type="ECO:0000313" key="9">
    <source>
        <dbReference type="EMBL" id="BAE06442.1"/>
    </source>
</evidence>
<comment type="subcellular location">
    <subcellularLocation>
        <location evidence="1 6">Nucleus</location>
    </subcellularLocation>
</comment>
<dbReference type="PROSITE" id="PS00657">
    <property type="entry name" value="FORK_HEAD_1"/>
    <property type="match status" value="1"/>
</dbReference>
<feature type="compositionally biased region" description="Polar residues" evidence="7">
    <location>
        <begin position="329"/>
        <end position="347"/>
    </location>
</feature>
<evidence type="ECO:0000256" key="2">
    <source>
        <dbReference type="ARBA" id="ARBA00023015"/>
    </source>
</evidence>
<reference evidence="9" key="2">
    <citation type="journal article" date="2004" name="Development">
        <title>Gene expression profiles of transcription factors and signaling molecules in the ascidian embryo: towards a comprehensive understanding of gene networks.</title>
        <authorList>
            <person name="Imai K.S."/>
            <person name="Hino K."/>
            <person name="Yagi K."/>
            <person name="Satoh N."/>
            <person name="Satou Y."/>
        </authorList>
    </citation>
    <scope>NUCLEOTIDE SEQUENCE</scope>
</reference>
<dbReference type="PANTHER" id="PTHR11829">
    <property type="entry name" value="FORKHEAD BOX PROTEIN"/>
    <property type="match status" value="1"/>
</dbReference>
<dbReference type="PROSITE" id="PS50039">
    <property type="entry name" value="FORK_HEAD_3"/>
    <property type="match status" value="1"/>
</dbReference>
<keyword evidence="2" id="KW-0805">Transcription regulation</keyword>
<dbReference type="GO" id="GO:0043565">
    <property type="term" value="F:sequence-specific DNA binding"/>
    <property type="evidence" value="ECO:0007669"/>
    <property type="project" value="InterPro"/>
</dbReference>
<evidence type="ECO:0000256" key="1">
    <source>
        <dbReference type="ARBA" id="ARBA00004123"/>
    </source>
</evidence>
<organism evidence="9">
    <name type="scientific">Ciona intestinalis</name>
    <name type="common">Transparent sea squirt</name>
    <name type="synonym">Ascidia intestinalis</name>
    <dbReference type="NCBI Taxonomy" id="7719"/>
    <lineage>
        <taxon>Eukaryota</taxon>
        <taxon>Metazoa</taxon>
        <taxon>Chordata</taxon>
        <taxon>Tunicata</taxon>
        <taxon>Ascidiacea</taxon>
        <taxon>Phlebobranchia</taxon>
        <taxon>Cionidae</taxon>
        <taxon>Ciona</taxon>
    </lineage>
</organism>
<sequence>MVLVDRHISPPTAAMNPAFPPPTHAPTAQDMMDVPSMYENLYQAGNVHMAGTRASHSGHYSLDYSGGATASPYHLWAAAATNPYNSSYMQGYGPSHHHAAAVAAAGQRQLFGHHTPSHPSSGFGTDFPWLSLSSQTELFKMVRPPYSYSALIAMAIQNSKEKKLTLSSIYLYVAENFPFYKRSRAGWQNSIRHNLSLNDCFKKVARDEDDPGKGNYWSLDPNCEKMFDNGNFRRRRKRRDQGGETKPDRPEDFNLPRIPHCYSTAASYAASSLSHKFTDEIDSSSYSEMERREESNMHPHLSHASPIGGTSEQGSNIQGGEMAIHDPNPLTSPQQQQAHSSTRSEGSNVDMMGHDVEQSYQTPTVAQHSMNAATNETRLPASVAASMLPDFRIANGQSQYCSGNPAPTAHHSQGAATTYASNYALSATATHISPQSQYHPHFNPAQSQRPFNFTVNNLIHRPYPRI</sequence>
<dbReference type="PROSITE" id="PS00658">
    <property type="entry name" value="FORK_HEAD_2"/>
    <property type="match status" value="1"/>
</dbReference>
<dbReference type="AlphaFoldDB" id="Q4H3I5"/>
<evidence type="ECO:0000256" key="4">
    <source>
        <dbReference type="ARBA" id="ARBA00023163"/>
    </source>
</evidence>
<gene>
    <name evidence="9" type="primary">Ci-FoxI-b</name>
</gene>
<evidence type="ECO:0000256" key="3">
    <source>
        <dbReference type="ARBA" id="ARBA00023125"/>
    </source>
</evidence>
<dbReference type="InterPro" id="IPR050211">
    <property type="entry name" value="FOX_domain-containing"/>
</dbReference>
<dbReference type="KEGG" id="cin:778615"/>
<reference evidence="9" key="1">
    <citation type="journal article" date="2003" name="Dev. Genes Evol.">
        <title>Genomewide surveys of developmentally relevant genes in Ciona intestinalis.</title>
        <authorList>
            <person name="Satou Y."/>
            <person name="Satoh N."/>
        </authorList>
    </citation>
    <scope>NUCLEOTIDE SEQUENCE</scope>
</reference>
<feature type="compositionally biased region" description="Basic and acidic residues" evidence="7">
    <location>
        <begin position="288"/>
        <end position="297"/>
    </location>
</feature>
<reference evidence="9" key="3">
    <citation type="submission" date="2005-04" db="EMBL/GenBank/DDBJ databases">
        <title>Expressed genes in Ciona intestinalis.</title>
        <authorList>
            <person name="Satou Y."/>
        </authorList>
    </citation>
    <scope>NUCLEOTIDE SEQUENCE</scope>
</reference>
<dbReference type="InterPro" id="IPR036388">
    <property type="entry name" value="WH-like_DNA-bd_sf"/>
</dbReference>
<dbReference type="InterPro" id="IPR001766">
    <property type="entry name" value="Fork_head_dom"/>
</dbReference>
<dbReference type="InterPro" id="IPR036390">
    <property type="entry name" value="WH_DNA-bd_sf"/>
</dbReference>
<dbReference type="InterPro" id="IPR018122">
    <property type="entry name" value="TF_fork_head_CS_1"/>
</dbReference>
<dbReference type="SUPFAM" id="SSF46785">
    <property type="entry name" value="Winged helix' DNA-binding domain"/>
    <property type="match status" value="1"/>
</dbReference>
<feature type="region of interest" description="Disordered" evidence="7">
    <location>
        <begin position="284"/>
        <end position="349"/>
    </location>
</feature>
<dbReference type="PRINTS" id="PR00053">
    <property type="entry name" value="FORKHEAD"/>
</dbReference>
<feature type="region of interest" description="Disordered" evidence="7">
    <location>
        <begin position="228"/>
        <end position="257"/>
    </location>
</feature>
<dbReference type="PANTHER" id="PTHR11829:SF384">
    <property type="entry name" value="FORK-HEAD DOMAIN-CONTAINING PROTEIN"/>
    <property type="match status" value="1"/>
</dbReference>
<dbReference type="GO" id="GO:0005634">
    <property type="term" value="C:nucleus"/>
    <property type="evidence" value="ECO:0007669"/>
    <property type="project" value="UniProtKB-SubCell"/>
</dbReference>
<dbReference type="SMART" id="SM00339">
    <property type="entry name" value="FH"/>
    <property type="match status" value="1"/>
</dbReference>
<dbReference type="Gene3D" id="1.10.10.10">
    <property type="entry name" value="Winged helix-like DNA-binding domain superfamily/Winged helix DNA-binding domain"/>
    <property type="match status" value="1"/>
</dbReference>
<dbReference type="Pfam" id="PF00250">
    <property type="entry name" value="Forkhead"/>
    <property type="match status" value="1"/>
</dbReference>
<feature type="domain" description="Fork-head" evidence="8">
    <location>
        <begin position="143"/>
        <end position="237"/>
    </location>
</feature>
<dbReference type="EMBL" id="AB210437">
    <property type="protein sequence ID" value="BAE06442.1"/>
    <property type="molecule type" value="mRNA"/>
</dbReference>
<accession>Q4H3I5</accession>
<dbReference type="InterPro" id="IPR030456">
    <property type="entry name" value="TF_fork_head_CS_2"/>
</dbReference>